<proteinExistence type="predicted"/>
<dbReference type="AlphaFoldDB" id="A0A371IF66"/>
<accession>A0A371IF66</accession>
<name>A0A371IF66_MUCPR</name>
<reference evidence="1" key="1">
    <citation type="submission" date="2018-05" db="EMBL/GenBank/DDBJ databases">
        <title>Draft genome of Mucuna pruriens seed.</title>
        <authorList>
            <person name="Nnadi N.E."/>
            <person name="Vos R."/>
            <person name="Hasami M.H."/>
            <person name="Devisetty U.K."/>
            <person name="Aguiy J.C."/>
        </authorList>
    </citation>
    <scope>NUCLEOTIDE SEQUENCE [LARGE SCALE GENOMIC DNA]</scope>
    <source>
        <strain evidence="1">JCA_2017</strain>
    </source>
</reference>
<evidence type="ECO:0000313" key="1">
    <source>
        <dbReference type="EMBL" id="RDY13615.1"/>
    </source>
</evidence>
<keyword evidence="2" id="KW-1185">Reference proteome</keyword>
<evidence type="ECO:0000313" key="2">
    <source>
        <dbReference type="Proteomes" id="UP000257109"/>
    </source>
</evidence>
<sequence>MLTKNGAINKVSGEFYFVRQNGPVLVHAWFRPRVMSAYVELSTTIGRCVYWFTCVTEVARTRIRTRTRRDAMGNAWFGKKRSTKGVIHPVVHRVTIKVRMTRSQLQDLTEKLDIHNNGNSELGRLIVQECSKGTFHARLLVGGSLSPIHE</sequence>
<organism evidence="1 2">
    <name type="scientific">Mucuna pruriens</name>
    <name type="common">Velvet bean</name>
    <name type="synonym">Dolichos pruriens</name>
    <dbReference type="NCBI Taxonomy" id="157652"/>
    <lineage>
        <taxon>Eukaryota</taxon>
        <taxon>Viridiplantae</taxon>
        <taxon>Streptophyta</taxon>
        <taxon>Embryophyta</taxon>
        <taxon>Tracheophyta</taxon>
        <taxon>Spermatophyta</taxon>
        <taxon>Magnoliopsida</taxon>
        <taxon>eudicotyledons</taxon>
        <taxon>Gunneridae</taxon>
        <taxon>Pentapetalae</taxon>
        <taxon>rosids</taxon>
        <taxon>fabids</taxon>
        <taxon>Fabales</taxon>
        <taxon>Fabaceae</taxon>
        <taxon>Papilionoideae</taxon>
        <taxon>50 kb inversion clade</taxon>
        <taxon>NPAAA clade</taxon>
        <taxon>indigoferoid/millettioid clade</taxon>
        <taxon>Phaseoleae</taxon>
        <taxon>Mucuna</taxon>
    </lineage>
</organism>
<comment type="caution">
    <text evidence="1">The sequence shown here is derived from an EMBL/GenBank/DDBJ whole genome shotgun (WGS) entry which is preliminary data.</text>
</comment>
<dbReference type="Proteomes" id="UP000257109">
    <property type="component" value="Unassembled WGS sequence"/>
</dbReference>
<feature type="non-terminal residue" evidence="1">
    <location>
        <position position="1"/>
    </location>
</feature>
<protein>
    <submittedName>
        <fullName evidence="1">Uncharacterized protein</fullName>
    </submittedName>
</protein>
<dbReference type="STRING" id="157652.A0A371IF66"/>
<gene>
    <name evidence="1" type="ORF">CR513_01435</name>
</gene>
<dbReference type="OrthoDB" id="1679286at2759"/>
<dbReference type="EMBL" id="QJKJ01000243">
    <property type="protein sequence ID" value="RDY13615.1"/>
    <property type="molecule type" value="Genomic_DNA"/>
</dbReference>